<comment type="caution">
    <text evidence="4">The sequence shown here is derived from an EMBL/GenBank/DDBJ whole genome shotgun (WGS) entry which is preliminary data.</text>
</comment>
<evidence type="ECO:0000313" key="4">
    <source>
        <dbReference type="EMBL" id="ETW93520.1"/>
    </source>
</evidence>
<evidence type="ECO:0000256" key="1">
    <source>
        <dbReference type="SAM" id="Coils"/>
    </source>
</evidence>
<gene>
    <name evidence="4" type="ORF">ETSY1_38805</name>
</gene>
<evidence type="ECO:0000256" key="2">
    <source>
        <dbReference type="SAM" id="MobiDB-lite"/>
    </source>
</evidence>
<evidence type="ECO:0000313" key="5">
    <source>
        <dbReference type="Proteomes" id="UP000019141"/>
    </source>
</evidence>
<feature type="compositionally biased region" description="Gly residues" evidence="2">
    <location>
        <begin position="158"/>
        <end position="172"/>
    </location>
</feature>
<dbReference type="EMBL" id="AZHW01001222">
    <property type="protein sequence ID" value="ETW93520.1"/>
    <property type="molecule type" value="Genomic_DNA"/>
</dbReference>
<feature type="compositionally biased region" description="Gly residues" evidence="2">
    <location>
        <begin position="179"/>
        <end position="191"/>
    </location>
</feature>
<dbReference type="AlphaFoldDB" id="W4L761"/>
<feature type="region of interest" description="Disordered" evidence="2">
    <location>
        <begin position="143"/>
        <end position="191"/>
    </location>
</feature>
<organism evidence="4 5">
    <name type="scientific">Entotheonella factor</name>
    <dbReference type="NCBI Taxonomy" id="1429438"/>
    <lineage>
        <taxon>Bacteria</taxon>
        <taxon>Pseudomonadati</taxon>
        <taxon>Nitrospinota/Tectimicrobiota group</taxon>
        <taxon>Candidatus Tectimicrobiota</taxon>
        <taxon>Candidatus Entotheonellia</taxon>
        <taxon>Candidatus Entotheonellales</taxon>
        <taxon>Candidatus Entotheonellaceae</taxon>
        <taxon>Candidatus Entotheonella</taxon>
    </lineage>
</organism>
<evidence type="ECO:0000256" key="3">
    <source>
        <dbReference type="SAM" id="Phobius"/>
    </source>
</evidence>
<keyword evidence="5" id="KW-1185">Reference proteome</keyword>
<dbReference type="HOGENOM" id="CLU_1419141_0_0_7"/>
<feature type="coiled-coil region" evidence="1">
    <location>
        <begin position="5"/>
        <end position="39"/>
    </location>
</feature>
<sequence length="191" mass="20397">MRSDKDRIEERVKKIKNDKEDLRKEIKQSRDDLSRLLEYQVIVEDMINRVLIPETQENDFKFNISVSFTLLVGLVIIGFFVMALIDEGVRHTIFSSESGIQFLTLFSLVIAIILFGITGILEAKELAALLGGISGYILGRATTTSGELPRSRGERANGVGGDGNGGGNGSAGGAVAAGTGPGAGGVEQGNR</sequence>
<proteinExistence type="predicted"/>
<keyword evidence="1" id="KW-0175">Coiled coil</keyword>
<dbReference type="Proteomes" id="UP000019141">
    <property type="component" value="Unassembled WGS sequence"/>
</dbReference>
<keyword evidence="3" id="KW-0812">Transmembrane</keyword>
<reference evidence="4 5" key="1">
    <citation type="journal article" date="2014" name="Nature">
        <title>An environmental bacterial taxon with a large and distinct metabolic repertoire.</title>
        <authorList>
            <person name="Wilson M.C."/>
            <person name="Mori T."/>
            <person name="Ruckert C."/>
            <person name="Uria A.R."/>
            <person name="Helf M.J."/>
            <person name="Takada K."/>
            <person name="Gernert C."/>
            <person name="Steffens U.A."/>
            <person name="Heycke N."/>
            <person name="Schmitt S."/>
            <person name="Rinke C."/>
            <person name="Helfrich E.J."/>
            <person name="Brachmann A.O."/>
            <person name="Gurgui C."/>
            <person name="Wakimoto T."/>
            <person name="Kracht M."/>
            <person name="Crusemann M."/>
            <person name="Hentschel U."/>
            <person name="Abe I."/>
            <person name="Matsunaga S."/>
            <person name="Kalinowski J."/>
            <person name="Takeyama H."/>
            <person name="Piel J."/>
        </authorList>
    </citation>
    <scope>NUCLEOTIDE SEQUENCE [LARGE SCALE GENOMIC DNA]</scope>
    <source>
        <strain evidence="5">TSY1</strain>
    </source>
</reference>
<accession>W4L761</accession>
<protein>
    <submittedName>
        <fullName evidence="4">Uncharacterized protein</fullName>
    </submittedName>
</protein>
<keyword evidence="3" id="KW-0472">Membrane</keyword>
<feature type="transmembrane region" description="Helical" evidence="3">
    <location>
        <begin position="100"/>
        <end position="121"/>
    </location>
</feature>
<name>W4L761_ENTF1</name>
<keyword evidence="3" id="KW-1133">Transmembrane helix</keyword>
<feature type="transmembrane region" description="Helical" evidence="3">
    <location>
        <begin position="62"/>
        <end position="85"/>
    </location>
</feature>